<feature type="chain" id="PRO_5031524908" description="Lipoprotein" evidence="1">
    <location>
        <begin position="22"/>
        <end position="108"/>
    </location>
</feature>
<comment type="caution">
    <text evidence="2">The sequence shown here is derived from an EMBL/GenBank/DDBJ whole genome shotgun (WGS) entry which is preliminary data.</text>
</comment>
<keyword evidence="3" id="KW-1185">Reference proteome</keyword>
<proteinExistence type="predicted"/>
<name>A0A7X6GXW2_9RHOB</name>
<feature type="signal peptide" evidence="1">
    <location>
        <begin position="1"/>
        <end position="21"/>
    </location>
</feature>
<dbReference type="EMBL" id="JAAZQQ010000002">
    <property type="protein sequence ID" value="NKX44343.1"/>
    <property type="molecule type" value="Genomic_DNA"/>
</dbReference>
<evidence type="ECO:0000313" key="2">
    <source>
        <dbReference type="EMBL" id="NKX44343.1"/>
    </source>
</evidence>
<dbReference type="RefSeq" id="WP_168622721.1">
    <property type="nucleotide sequence ID" value="NZ_JAAZQQ010000002.1"/>
</dbReference>
<dbReference type="AlphaFoldDB" id="A0A7X6GXW2"/>
<evidence type="ECO:0000313" key="3">
    <source>
        <dbReference type="Proteomes" id="UP000526408"/>
    </source>
</evidence>
<organism evidence="2 3">
    <name type="scientific">Roseicyclus persicicus</name>
    <dbReference type="NCBI Taxonomy" id="2650661"/>
    <lineage>
        <taxon>Bacteria</taxon>
        <taxon>Pseudomonadati</taxon>
        <taxon>Pseudomonadota</taxon>
        <taxon>Alphaproteobacteria</taxon>
        <taxon>Rhodobacterales</taxon>
        <taxon>Roseobacteraceae</taxon>
        <taxon>Roseicyclus</taxon>
    </lineage>
</organism>
<protein>
    <recommendedName>
        <fullName evidence="4">Lipoprotein</fullName>
    </recommendedName>
</protein>
<gene>
    <name evidence="2" type="ORF">HCU73_07035</name>
</gene>
<reference evidence="2 3" key="1">
    <citation type="submission" date="2020-04" db="EMBL/GenBank/DDBJ databases">
        <authorList>
            <person name="Yoon J."/>
        </authorList>
    </citation>
    <scope>NUCLEOTIDE SEQUENCE [LARGE SCALE GENOMIC DNA]</scope>
    <source>
        <strain evidence="2 3">KMU-115</strain>
    </source>
</reference>
<accession>A0A7X6GXW2</accession>
<keyword evidence="1" id="KW-0732">Signal</keyword>
<evidence type="ECO:0008006" key="4">
    <source>
        <dbReference type="Google" id="ProtNLM"/>
    </source>
</evidence>
<evidence type="ECO:0000256" key="1">
    <source>
        <dbReference type="SAM" id="SignalP"/>
    </source>
</evidence>
<sequence>MTGARASRVGLVAALALSACAAEAPSAYLVTETSFDAGARVGAPLPAIEVRRTDGTALTREDWTVAEAAARDHCAARGAGYDRLPPARDYTQMRLEEGVFTFLARCTG</sequence>
<dbReference type="PROSITE" id="PS51257">
    <property type="entry name" value="PROKAR_LIPOPROTEIN"/>
    <property type="match status" value="1"/>
</dbReference>
<dbReference type="Proteomes" id="UP000526408">
    <property type="component" value="Unassembled WGS sequence"/>
</dbReference>